<dbReference type="Proteomes" id="UP001071777">
    <property type="component" value="Unassembled WGS sequence"/>
</dbReference>
<evidence type="ECO:0000259" key="13">
    <source>
        <dbReference type="PROSITE" id="PS50206"/>
    </source>
</evidence>
<comment type="pathway">
    <text evidence="1">Phospholipid metabolism; phosphatidylglycerol biosynthesis; phosphatidylglycerol from CDP-diacylglycerol: step 1/2.</text>
</comment>
<evidence type="ECO:0000313" key="15">
    <source>
        <dbReference type="Proteomes" id="UP001071777"/>
    </source>
</evidence>
<keyword evidence="7" id="KW-0443">Lipid metabolism</keyword>
<evidence type="ECO:0000256" key="1">
    <source>
        <dbReference type="ARBA" id="ARBA00005042"/>
    </source>
</evidence>
<evidence type="ECO:0000256" key="9">
    <source>
        <dbReference type="ARBA" id="ARBA00023264"/>
    </source>
</evidence>
<evidence type="ECO:0000256" key="2">
    <source>
        <dbReference type="ARBA" id="ARBA00010682"/>
    </source>
</evidence>
<dbReference type="EC" id="2.7.8.5" evidence="3"/>
<evidence type="ECO:0000256" key="5">
    <source>
        <dbReference type="ARBA" id="ARBA00022679"/>
    </source>
</evidence>
<dbReference type="EMBL" id="JAPCXB010000019">
    <property type="protein sequence ID" value="KAJ1614553.1"/>
    <property type="molecule type" value="Genomic_DNA"/>
</dbReference>
<dbReference type="Gene3D" id="3.40.250.10">
    <property type="entry name" value="Rhodanese-like domain"/>
    <property type="match status" value="1"/>
</dbReference>
<keyword evidence="8" id="KW-0594">Phospholipid biosynthesis</keyword>
<comment type="similarity">
    <text evidence="2">Belongs to the CDP-alcohol phosphatidyltransferase class-II family.</text>
</comment>
<dbReference type="PANTHER" id="PTHR12586:SF1">
    <property type="entry name" value="CDP-DIACYLGLYCEROL--GLYCEROL-3-PHOSPHATE 3-PHOSPHATIDYLTRANSFERASE, MITOCHONDRIAL"/>
    <property type="match status" value="1"/>
</dbReference>
<proteinExistence type="inferred from homology"/>
<name>A0ABQ8PAR4_9CRYT</name>
<keyword evidence="9" id="KW-1208">Phospholipid metabolism</keyword>
<dbReference type="PANTHER" id="PTHR12586">
    <property type="entry name" value="CDP-DIACYLGLYCEROL--SERINE O-PHOSPHATIDYLTRANSFERASE"/>
    <property type="match status" value="1"/>
</dbReference>
<evidence type="ECO:0000256" key="6">
    <source>
        <dbReference type="ARBA" id="ARBA00022737"/>
    </source>
</evidence>
<feature type="domain" description="Rhodanese" evidence="13">
    <location>
        <begin position="833"/>
        <end position="954"/>
    </location>
</feature>
<keyword evidence="11" id="KW-0812">Transmembrane</keyword>
<organism evidence="14 15">
    <name type="scientific">Cryptosporidium canis</name>
    <dbReference type="NCBI Taxonomy" id="195482"/>
    <lineage>
        <taxon>Eukaryota</taxon>
        <taxon>Sar</taxon>
        <taxon>Alveolata</taxon>
        <taxon>Apicomplexa</taxon>
        <taxon>Conoidasida</taxon>
        <taxon>Coccidia</taxon>
        <taxon>Eucoccidiorida</taxon>
        <taxon>Eimeriorina</taxon>
        <taxon>Cryptosporidiidae</taxon>
        <taxon>Cryptosporidium</taxon>
    </lineage>
</organism>
<evidence type="ECO:0000256" key="11">
    <source>
        <dbReference type="SAM" id="Phobius"/>
    </source>
</evidence>
<feature type="domain" description="PLD phosphodiesterase" evidence="12">
    <location>
        <begin position="143"/>
        <end position="169"/>
    </location>
</feature>
<dbReference type="SUPFAM" id="SSF52821">
    <property type="entry name" value="Rhodanese/Cell cycle control phosphatase"/>
    <property type="match status" value="1"/>
</dbReference>
<comment type="catalytic activity">
    <reaction evidence="10">
        <text>a CDP-1,2-diacyl-sn-glycerol + sn-glycerol 3-phosphate = a 1,2-diacyl-sn-glycero-3-phospho-(1'-sn-glycero-3'-phosphate) + CMP + H(+)</text>
        <dbReference type="Rhea" id="RHEA:12593"/>
        <dbReference type="ChEBI" id="CHEBI:15378"/>
        <dbReference type="ChEBI" id="CHEBI:57597"/>
        <dbReference type="ChEBI" id="CHEBI:58332"/>
        <dbReference type="ChEBI" id="CHEBI:60110"/>
        <dbReference type="ChEBI" id="CHEBI:60377"/>
        <dbReference type="EC" id="2.7.8.5"/>
    </reaction>
</comment>
<dbReference type="CDD" id="cd09137">
    <property type="entry name" value="PLDc_PGS1_euk_2"/>
    <property type="match status" value="1"/>
</dbReference>
<dbReference type="SMART" id="SM00450">
    <property type="entry name" value="RHOD"/>
    <property type="match status" value="1"/>
</dbReference>
<dbReference type="InterPro" id="IPR001763">
    <property type="entry name" value="Rhodanese-like_dom"/>
</dbReference>
<dbReference type="Pfam" id="PF00581">
    <property type="entry name" value="Rhodanese"/>
    <property type="match status" value="1"/>
</dbReference>
<dbReference type="InterPro" id="IPR036873">
    <property type="entry name" value="Rhodanese-like_dom_sf"/>
</dbReference>
<protein>
    <recommendedName>
        <fullName evidence="3">CDP-diacylglycerol--glycerol-3-phosphate 1-phosphatidyltransferase</fullName>
        <ecNumber evidence="3">2.7.8.5</ecNumber>
    </recommendedName>
</protein>
<accession>A0ABQ8PAR4</accession>
<evidence type="ECO:0000256" key="3">
    <source>
        <dbReference type="ARBA" id="ARBA00013170"/>
    </source>
</evidence>
<dbReference type="SUPFAM" id="SSF56024">
    <property type="entry name" value="Phospholipase D/nuclease"/>
    <property type="match status" value="1"/>
</dbReference>
<evidence type="ECO:0000259" key="12">
    <source>
        <dbReference type="PROSITE" id="PS50035"/>
    </source>
</evidence>
<dbReference type="SUPFAM" id="SSF69572">
    <property type="entry name" value="Activating enzymes of the ubiquitin-like proteins"/>
    <property type="match status" value="1"/>
</dbReference>
<comment type="caution">
    <text evidence="14">The sequence shown here is derived from an EMBL/GenBank/DDBJ whole genome shotgun (WGS) entry which is preliminary data.</text>
</comment>
<feature type="transmembrane region" description="Helical" evidence="11">
    <location>
        <begin position="544"/>
        <end position="571"/>
    </location>
</feature>
<dbReference type="Pfam" id="PF00899">
    <property type="entry name" value="ThiF"/>
    <property type="match status" value="1"/>
</dbReference>
<keyword evidence="5" id="KW-0808">Transferase</keyword>
<dbReference type="CDD" id="cd00757">
    <property type="entry name" value="ThiF_MoeB_HesA_family"/>
    <property type="match status" value="1"/>
</dbReference>
<keyword evidence="15" id="KW-1185">Reference proteome</keyword>
<keyword evidence="6" id="KW-0677">Repeat</keyword>
<dbReference type="PROSITE" id="PS50206">
    <property type="entry name" value="RHODANESE_3"/>
    <property type="match status" value="1"/>
</dbReference>
<keyword evidence="11" id="KW-0472">Membrane</keyword>
<sequence length="956" mass="108684">MTEKIVGKAFNIKDHQIQVLDSPSSFKNSLNSILLNAKNRIYISSLYTDDRNEITNSLINLAEKSSTNDRLKIKLILDYNRMTRRSENDNPVINALRKFPNSTEIQLCKIPTVNYSSHFMGRATWTLIKILSKFRKTSFLKEVLGVYHIKIFLADNNIIISSANLNTEYLQNKQDRYIMITDAKEVCDYFERALNLISEYSHKILPNGEILPPKNSQFSELKKDLMEISDSNLQDQITSRIKLKLKGTDTSDDCMIAPYFQCPPINIKSEEAIITNISQFCDKKNTDLFLITPYLNLPSYFVSLLKDFERPINVVSGVPVTKCSKSAKMRKRPHLERIRTIILPRLYSHINYLFLEQFGTQGKGNINYYEYKRPGWSFHFKGLYFFRNLNRHKDTETNQQAQGSIMATTFGSSNYNHRSINKDFECSFLLVPNQNKDLEKSLKSELENIKKNSWKLEIDLLNMQITDQDWTRFGFYFLSVVICVLSTIIFILWRSDGEISNKKDVFETISTPSLSEENVIRYSRQIALKEVGISGQVKLKNSKVLVIGAGGLGSPILLYLTGAGIGVIGIVDHDTVSTSNLHRQIIHSTNKNHMSKSVSAQQSCNSLNPNTTVITYQEALSIGLVKEIFPLYDVIVDATDNCRSRYLINDAAVFYGKPVVSGAALKWQGHVTVYNYSNGPCYRCIAPREDNGKVDGTPGGAEIFGVLGMMVGVIGCIQSTEVIKVILNNYGKDNGSTGQSNQQLPVLSGKMLFYNSLSSDHMVRLVKIRDKNNDCKTCGSNQVPFFQSCIDSYKVYKGMEMAKDSFFPIPTSNVLNCDNFEEKIILARKSNLKINIFDVRPKNLYEISHIKGSNNVLEDELIKKLASLGVHTNTKTGEIIEWPKEDDQIKQFLLEYFQICPDSIMLVLCLNGVRSYYIFTVIQQCFEKLDMKVSNYYLDGGIASIRKKLLKNFPNI</sequence>
<dbReference type="InterPro" id="IPR035985">
    <property type="entry name" value="Ubiquitin-activating_enz"/>
</dbReference>
<dbReference type="Gene3D" id="3.40.50.720">
    <property type="entry name" value="NAD(P)-binding Rossmann-like Domain"/>
    <property type="match status" value="1"/>
</dbReference>
<feature type="transmembrane region" description="Helical" evidence="11">
    <location>
        <begin position="473"/>
        <end position="493"/>
    </location>
</feature>
<keyword evidence="11" id="KW-1133">Transmembrane helix</keyword>
<evidence type="ECO:0000256" key="7">
    <source>
        <dbReference type="ARBA" id="ARBA00023098"/>
    </source>
</evidence>
<dbReference type="InterPro" id="IPR000594">
    <property type="entry name" value="ThiF_NAD_FAD-bd"/>
</dbReference>
<evidence type="ECO:0000256" key="8">
    <source>
        <dbReference type="ARBA" id="ARBA00023209"/>
    </source>
</evidence>
<dbReference type="PROSITE" id="PS50035">
    <property type="entry name" value="PLD"/>
    <property type="match status" value="1"/>
</dbReference>
<reference evidence="14" key="1">
    <citation type="submission" date="2022-10" db="EMBL/GenBank/DDBJ databases">
        <title>Adaptive evolution leads to modifications in subtelomeric GC content in a zoonotic Cryptosporidium species.</title>
        <authorList>
            <person name="Li J."/>
            <person name="Feng Y."/>
            <person name="Xiao L."/>
        </authorList>
    </citation>
    <scope>NUCLEOTIDE SEQUENCE</scope>
    <source>
        <strain evidence="14">25894</strain>
    </source>
</reference>
<evidence type="ECO:0000256" key="10">
    <source>
        <dbReference type="ARBA" id="ARBA00048586"/>
    </source>
</evidence>
<gene>
    <name evidence="14" type="ORF">OJ252_571</name>
</gene>
<evidence type="ECO:0000256" key="4">
    <source>
        <dbReference type="ARBA" id="ARBA00022516"/>
    </source>
</evidence>
<dbReference type="InterPro" id="IPR001736">
    <property type="entry name" value="PLipase_D/transphosphatidylase"/>
</dbReference>
<evidence type="ECO:0000313" key="14">
    <source>
        <dbReference type="EMBL" id="KAJ1614553.1"/>
    </source>
</evidence>
<dbReference type="InterPro" id="IPR016270">
    <property type="entry name" value="PGS1"/>
</dbReference>
<dbReference type="Gene3D" id="3.30.870.10">
    <property type="entry name" value="Endonuclease Chain A"/>
    <property type="match status" value="2"/>
</dbReference>
<keyword evidence="4" id="KW-0444">Lipid biosynthesis</keyword>